<comment type="caution">
    <text evidence="2">The sequence shown here is derived from an EMBL/GenBank/DDBJ whole genome shotgun (WGS) entry which is preliminary data.</text>
</comment>
<dbReference type="AlphaFoldDB" id="A0A268S619"/>
<evidence type="ECO:0000256" key="1">
    <source>
        <dbReference type="SAM" id="MobiDB-lite"/>
    </source>
</evidence>
<sequence>MTSKPTNENFDDFSENILQDLIDEGYNGAELLAEFRNRKAQMRNATQSLVQEAKTKGKRTPIEDLFTEKDEV</sequence>
<dbReference type="RefSeq" id="WP_095327835.1">
    <property type="nucleotide sequence ID" value="NZ_NPBS01000015.1"/>
</dbReference>
<reference evidence="2 3" key="1">
    <citation type="submission" date="2017-07" db="EMBL/GenBank/DDBJ databases">
        <title>Isolation and whole genome analysis of endospore-forming bacteria from heroin.</title>
        <authorList>
            <person name="Kalinowski J."/>
            <person name="Ahrens B."/>
            <person name="Al-Dilaimi A."/>
            <person name="Winkler A."/>
            <person name="Wibberg D."/>
            <person name="Schleenbecker U."/>
            <person name="Ruckert C."/>
            <person name="Wolfel R."/>
            <person name="Grass G."/>
        </authorList>
    </citation>
    <scope>NUCLEOTIDE SEQUENCE [LARGE SCALE GENOMIC DNA]</scope>
    <source>
        <strain evidence="2 3">7523-2</strain>
    </source>
</reference>
<gene>
    <name evidence="2" type="ORF">CHH61_03675</name>
</gene>
<protein>
    <submittedName>
        <fullName evidence="2">Uncharacterized protein</fullName>
    </submittedName>
</protein>
<name>A0A268S619_SHOCL</name>
<organism evidence="2 3">
    <name type="scientific">Shouchella clausii</name>
    <name type="common">Alkalihalobacillus clausii</name>
    <dbReference type="NCBI Taxonomy" id="79880"/>
    <lineage>
        <taxon>Bacteria</taxon>
        <taxon>Bacillati</taxon>
        <taxon>Bacillota</taxon>
        <taxon>Bacilli</taxon>
        <taxon>Bacillales</taxon>
        <taxon>Bacillaceae</taxon>
        <taxon>Shouchella</taxon>
    </lineage>
</organism>
<proteinExistence type="predicted"/>
<accession>A0A268S619</accession>
<evidence type="ECO:0000313" key="3">
    <source>
        <dbReference type="Proteomes" id="UP000216133"/>
    </source>
</evidence>
<feature type="compositionally biased region" description="Basic and acidic residues" evidence="1">
    <location>
        <begin position="60"/>
        <end position="72"/>
    </location>
</feature>
<evidence type="ECO:0000313" key="2">
    <source>
        <dbReference type="EMBL" id="PAF27376.1"/>
    </source>
</evidence>
<dbReference type="Proteomes" id="UP000216133">
    <property type="component" value="Unassembled WGS sequence"/>
</dbReference>
<feature type="region of interest" description="Disordered" evidence="1">
    <location>
        <begin position="49"/>
        <end position="72"/>
    </location>
</feature>
<dbReference type="EMBL" id="NPBS01000015">
    <property type="protein sequence ID" value="PAF27376.1"/>
    <property type="molecule type" value="Genomic_DNA"/>
</dbReference>